<dbReference type="AlphaFoldDB" id="A0A1E8GQE7"/>
<evidence type="ECO:0000256" key="2">
    <source>
        <dbReference type="ARBA" id="ARBA00022679"/>
    </source>
</evidence>
<protein>
    <submittedName>
        <fullName evidence="7">23S rRNA (Uracil-5-)-methyltransferase RumA</fullName>
    </submittedName>
</protein>
<proteinExistence type="inferred from homology"/>
<dbReference type="NCBIfam" id="TIGR00479">
    <property type="entry name" value="rumA"/>
    <property type="match status" value="1"/>
</dbReference>
<feature type="binding site" evidence="4">
    <location>
        <position position="383"/>
    </location>
    <ligand>
        <name>S-adenosyl-L-methionine</name>
        <dbReference type="ChEBI" id="CHEBI:59789"/>
    </ligand>
</feature>
<keyword evidence="2 4" id="KW-0808">Transferase</keyword>
<dbReference type="PROSITE" id="PS01231">
    <property type="entry name" value="TRMA_2"/>
    <property type="match status" value="1"/>
</dbReference>
<dbReference type="Proteomes" id="UP000178622">
    <property type="component" value="Unassembled WGS sequence"/>
</dbReference>
<evidence type="ECO:0000313" key="8">
    <source>
        <dbReference type="Proteomes" id="UP000178622"/>
    </source>
</evidence>
<evidence type="ECO:0000256" key="4">
    <source>
        <dbReference type="PROSITE-ProRule" id="PRU01024"/>
    </source>
</evidence>
<feature type="active site" description="Nucleophile" evidence="4">
    <location>
        <position position="410"/>
    </location>
</feature>
<dbReference type="PANTHER" id="PTHR11061">
    <property type="entry name" value="RNA M5U METHYLTRANSFERASE"/>
    <property type="match status" value="1"/>
</dbReference>
<dbReference type="InterPro" id="IPR002792">
    <property type="entry name" value="TRAM_dom"/>
</dbReference>
<dbReference type="CDD" id="cd02440">
    <property type="entry name" value="AdoMet_MTases"/>
    <property type="match status" value="1"/>
</dbReference>
<dbReference type="PROSITE" id="PS50926">
    <property type="entry name" value="TRAM"/>
    <property type="match status" value="1"/>
</dbReference>
<dbReference type="Pfam" id="PF01938">
    <property type="entry name" value="TRAM"/>
    <property type="match status" value="1"/>
</dbReference>
<dbReference type="Pfam" id="PF05958">
    <property type="entry name" value="tRNA_U5-meth_tr"/>
    <property type="match status" value="1"/>
</dbReference>
<keyword evidence="3 4" id="KW-0949">S-adenosyl-L-methionine</keyword>
<evidence type="ECO:0000313" key="7">
    <source>
        <dbReference type="EMBL" id="OFI50472.1"/>
    </source>
</evidence>
<dbReference type="EMBL" id="MKIR01000001">
    <property type="protein sequence ID" value="OFI50472.1"/>
    <property type="molecule type" value="Genomic_DNA"/>
</dbReference>
<reference evidence="8" key="1">
    <citation type="submission" date="2016-09" db="EMBL/GenBank/DDBJ databases">
        <title>Draft genome sequence of a novel species of the family Streptococcaceae isolated from flowers.</title>
        <authorList>
            <person name="Chuah L.-O."/>
            <person name="Yap K.-P."/>
            <person name="Thong K.L."/>
            <person name="Liong M.T."/>
            <person name="Ahmad R."/>
            <person name="Rusul G."/>
        </authorList>
    </citation>
    <scope>NUCLEOTIDE SEQUENCE [LARGE SCALE GENOMIC DNA]</scope>
    <source>
        <strain evidence="8">DF1</strain>
    </source>
</reference>
<dbReference type="STRING" id="1859473.BG261_00920"/>
<dbReference type="FunFam" id="3.40.50.150:FF:000009">
    <property type="entry name" value="23S rRNA (Uracil(1939)-C(5))-methyltransferase RlmD"/>
    <property type="match status" value="1"/>
</dbReference>
<feature type="binding site" evidence="4">
    <location>
        <position position="314"/>
    </location>
    <ligand>
        <name>S-adenosyl-L-methionine</name>
        <dbReference type="ChEBI" id="CHEBI:59789"/>
    </ligand>
</feature>
<comment type="similarity">
    <text evidence="4">Belongs to the class I-like SAM-binding methyltransferase superfamily. RNA M5U methyltransferase family.</text>
</comment>
<comment type="caution">
    <text evidence="7">The sequence shown here is derived from an EMBL/GenBank/DDBJ whole genome shotgun (WGS) entry which is preliminary data.</text>
</comment>
<feature type="domain" description="TRAM" evidence="6">
    <location>
        <begin position="3"/>
        <end position="61"/>
    </location>
</feature>
<dbReference type="GO" id="GO:0070475">
    <property type="term" value="P:rRNA base methylation"/>
    <property type="evidence" value="ECO:0007669"/>
    <property type="project" value="TreeGrafter"/>
</dbReference>
<evidence type="ECO:0000256" key="3">
    <source>
        <dbReference type="ARBA" id="ARBA00022691"/>
    </source>
</evidence>
<dbReference type="InterPro" id="IPR029063">
    <property type="entry name" value="SAM-dependent_MTases_sf"/>
</dbReference>
<dbReference type="OrthoDB" id="9804590at2"/>
<feature type="binding site" evidence="4">
    <location>
        <position position="285"/>
    </location>
    <ligand>
        <name>S-adenosyl-L-methionine</name>
        <dbReference type="ChEBI" id="CHEBI:59789"/>
    </ligand>
</feature>
<feature type="binding site" evidence="4">
    <location>
        <position position="335"/>
    </location>
    <ligand>
        <name>S-adenosyl-L-methionine</name>
        <dbReference type="ChEBI" id="CHEBI:59789"/>
    </ligand>
</feature>
<dbReference type="RefSeq" id="WP_070791293.1">
    <property type="nucleotide sequence ID" value="NZ_MKIR01000001.1"/>
</dbReference>
<dbReference type="Gene3D" id="3.40.50.150">
    <property type="entry name" value="Vaccinia Virus protein VP39"/>
    <property type="match status" value="1"/>
</dbReference>
<dbReference type="InterPro" id="IPR030390">
    <property type="entry name" value="MeTrfase_TrmA_AS"/>
</dbReference>
<dbReference type="SUPFAM" id="SSF53335">
    <property type="entry name" value="S-adenosyl-L-methionine-dependent methyltransferases"/>
    <property type="match status" value="1"/>
</dbReference>
<gene>
    <name evidence="7" type="ORF">BG261_00920</name>
</gene>
<dbReference type="FunFam" id="2.40.50.1070:FF:000003">
    <property type="entry name" value="23S rRNA (Uracil-5-)-methyltransferase RumA"/>
    <property type="match status" value="1"/>
</dbReference>
<dbReference type="Gene3D" id="2.40.50.1070">
    <property type="match status" value="1"/>
</dbReference>
<keyword evidence="8" id="KW-1185">Reference proteome</keyword>
<dbReference type="Gene3D" id="2.40.50.140">
    <property type="entry name" value="Nucleic acid-binding proteins"/>
    <property type="match status" value="1"/>
</dbReference>
<name>A0A1E8GQE7_9LACT</name>
<keyword evidence="1 4" id="KW-0489">Methyltransferase</keyword>
<dbReference type="InterPro" id="IPR012340">
    <property type="entry name" value="NA-bd_OB-fold"/>
</dbReference>
<evidence type="ECO:0000259" key="6">
    <source>
        <dbReference type="PROSITE" id="PS50926"/>
    </source>
</evidence>
<evidence type="ECO:0000256" key="1">
    <source>
        <dbReference type="ARBA" id="ARBA00022603"/>
    </source>
</evidence>
<accession>A0A1E8GQE7</accession>
<organism evidence="7 8">
    <name type="scientific">Floricoccus tropicus</name>
    <dbReference type="NCBI Taxonomy" id="1859473"/>
    <lineage>
        <taxon>Bacteria</taxon>
        <taxon>Bacillati</taxon>
        <taxon>Bacillota</taxon>
        <taxon>Bacilli</taxon>
        <taxon>Lactobacillales</taxon>
        <taxon>Streptococcaceae</taxon>
        <taxon>Floricoccus</taxon>
    </lineage>
</organism>
<dbReference type="PANTHER" id="PTHR11061:SF30">
    <property type="entry name" value="TRNA (URACIL(54)-C(5))-METHYLTRANSFERASE"/>
    <property type="match status" value="1"/>
</dbReference>
<dbReference type="PROSITE" id="PS01230">
    <property type="entry name" value="TRMA_1"/>
    <property type="match status" value="1"/>
</dbReference>
<dbReference type="InterPro" id="IPR030391">
    <property type="entry name" value="MeTrfase_TrmA_CS"/>
</dbReference>
<feature type="active site" evidence="5">
    <location>
        <position position="410"/>
    </location>
</feature>
<evidence type="ECO:0000256" key="5">
    <source>
        <dbReference type="PROSITE-ProRule" id="PRU10015"/>
    </source>
</evidence>
<dbReference type="PROSITE" id="PS51687">
    <property type="entry name" value="SAM_MT_RNA_M5U"/>
    <property type="match status" value="1"/>
</dbReference>
<dbReference type="InterPro" id="IPR010280">
    <property type="entry name" value="U5_MeTrfase_fam"/>
</dbReference>
<dbReference type="GO" id="GO:0070041">
    <property type="term" value="F:rRNA (uridine-C5-)-methyltransferase activity"/>
    <property type="evidence" value="ECO:0007669"/>
    <property type="project" value="TreeGrafter"/>
</dbReference>
<sequence length="452" mass="51258">MNNFNKNDIVEVEVIDLTHEGAGVAKIDNYPFFVENALPGEVIKMRVMKTGKNFGYGKVEEYVKESDDRVGDVNSQYLRTGIADISHLTYPAQLDFKKKQVETVLSKVAKKNDITVMDTLGTENNTGYRNKAQIPVRRVNGQTETGFFRKNSHDLVPVEDFLIQDKEIDQVVLYTRDLLRRFDIKPYHEINKTGLIRNIMVRRGHHSGEIMVTLITTKKKIFRIDQIVEALTEKFPNIVSIMQNVNESHGNALFGPDWFVLYGKEYIEDQMLGNTYQISGPSFYQVNTEMAEKLYQKAIDFADLKEDDVVIDAYSGIGSIALSVADKVKKVYGVETVESAVINAGKNAELNDIKNVDFTVGKAETTMARWLEEGIEPDVIFVDPPRKGLDEEFIKSATKTGARSIVYVSCNPSTFARDVLRFEEEGYKLQKVQPVDLFPQTHHVELVSLFTK</sequence>
<dbReference type="SUPFAM" id="SSF50249">
    <property type="entry name" value="Nucleic acid-binding proteins"/>
    <property type="match status" value="1"/>
</dbReference>